<protein>
    <submittedName>
        <fullName evidence="1">Uncharacterized protein</fullName>
    </submittedName>
</protein>
<name>A0A2G4F5U2_9CYAN</name>
<comment type="caution">
    <text evidence="1">The sequence shown here is derived from an EMBL/GenBank/DDBJ whole genome shotgun (WGS) entry which is preliminary data.</text>
</comment>
<dbReference type="Proteomes" id="UP000226442">
    <property type="component" value="Unassembled WGS sequence"/>
</dbReference>
<dbReference type="AlphaFoldDB" id="A0A2G4F5U2"/>
<dbReference type="EMBL" id="NXIB02000005">
    <property type="protein sequence ID" value="PHX57126.1"/>
    <property type="molecule type" value="Genomic_DNA"/>
</dbReference>
<proteinExistence type="predicted"/>
<keyword evidence="2" id="KW-1185">Reference proteome</keyword>
<accession>A0A2G4F5U2</accession>
<evidence type="ECO:0000313" key="2">
    <source>
        <dbReference type="Proteomes" id="UP000226442"/>
    </source>
</evidence>
<organism evidence="1 2">
    <name type="scientific">Tychonema bourrellyi FEM_GT703</name>
    <dbReference type="NCBI Taxonomy" id="2040638"/>
    <lineage>
        <taxon>Bacteria</taxon>
        <taxon>Bacillati</taxon>
        <taxon>Cyanobacteriota</taxon>
        <taxon>Cyanophyceae</taxon>
        <taxon>Oscillatoriophycideae</taxon>
        <taxon>Oscillatoriales</taxon>
        <taxon>Microcoleaceae</taxon>
        <taxon>Tychonema</taxon>
    </lineage>
</organism>
<sequence>MIVDFSLLTVWIFEQHRNSVGWVEALRNPTLILEELGFAKPQPNFAKPNTDFRRVGFRKASTQLCETQH</sequence>
<gene>
    <name evidence="1" type="ORF">CP500_001630</name>
</gene>
<evidence type="ECO:0000313" key="1">
    <source>
        <dbReference type="EMBL" id="PHX57126.1"/>
    </source>
</evidence>
<reference evidence="1" key="1">
    <citation type="submission" date="2017-10" db="EMBL/GenBank/DDBJ databases">
        <title>Draft genome sequence of the planktic cyanobacteria Tychonema bourrellyi isolated from alpine lentic freshwater.</title>
        <authorList>
            <person name="Tett A."/>
            <person name="Armanini F."/>
            <person name="Asnicar F."/>
            <person name="Boscaini A."/>
            <person name="Pasolli E."/>
            <person name="Zolfo M."/>
            <person name="Donati C."/>
            <person name="Salmaso N."/>
            <person name="Segata N."/>
        </authorList>
    </citation>
    <scope>NUCLEOTIDE SEQUENCE</scope>
    <source>
        <strain evidence="1">FEM_GT703</strain>
    </source>
</reference>